<sequence length="228" mass="26690">MMDMMEQLIHAFEEEKFNLERFIREALLNSPEGPDYLTALQYEKGLDGTNHALGVLRTLEDRYYRKKEWHRHCIRRFREAVREGRSSYALRFLEEEKALLSVLEMLPSDCPDKSYILRETFRELTAGAISGFKWVLRKNLYFRFLYKPGKKAVFCDLVFTGRENRSSIETGRLSSKGFVPVSARRLRLKWPCHKEGVEIDGLMVHLSAVIFNALCIFPEGSESHLELF</sequence>
<keyword evidence="2" id="KW-1185">Reference proteome</keyword>
<proteinExistence type="predicted"/>
<gene>
    <name evidence="1" type="ORF">SAMN04487894_101611</name>
</gene>
<accession>A0A1G6JQW1</accession>
<protein>
    <submittedName>
        <fullName evidence="1">Uncharacterized protein</fullName>
    </submittedName>
</protein>
<evidence type="ECO:0000313" key="1">
    <source>
        <dbReference type="EMBL" id="SDC21140.1"/>
    </source>
</evidence>
<organism evidence="1 2">
    <name type="scientific">Niabella drilacis (strain DSM 25811 / CCM 8410 / CCUG 62505 / LMG 26954 / E90)</name>
    <dbReference type="NCBI Taxonomy" id="1285928"/>
    <lineage>
        <taxon>Bacteria</taxon>
        <taxon>Pseudomonadati</taxon>
        <taxon>Bacteroidota</taxon>
        <taxon>Chitinophagia</taxon>
        <taxon>Chitinophagales</taxon>
        <taxon>Chitinophagaceae</taxon>
        <taxon>Niabella</taxon>
    </lineage>
</organism>
<dbReference type="AlphaFoldDB" id="A0A1G6JQW1"/>
<dbReference type="Proteomes" id="UP000198757">
    <property type="component" value="Unassembled WGS sequence"/>
</dbReference>
<dbReference type="EMBL" id="FMZO01000001">
    <property type="protein sequence ID" value="SDC21140.1"/>
    <property type="molecule type" value="Genomic_DNA"/>
</dbReference>
<reference evidence="2" key="1">
    <citation type="submission" date="2016-10" db="EMBL/GenBank/DDBJ databases">
        <authorList>
            <person name="Varghese N."/>
            <person name="Submissions S."/>
        </authorList>
    </citation>
    <scope>NUCLEOTIDE SEQUENCE [LARGE SCALE GENOMIC DNA]</scope>
    <source>
        <strain evidence="2">DSM 25811 / CCM 8410 / LMG 26954 / E90</strain>
    </source>
</reference>
<name>A0A1G6JQW1_NIADE</name>
<evidence type="ECO:0000313" key="2">
    <source>
        <dbReference type="Proteomes" id="UP000198757"/>
    </source>
</evidence>